<protein>
    <submittedName>
        <fullName evidence="2">Uncharacterized iron-regulated membrane protein</fullName>
    </submittedName>
</protein>
<keyword evidence="1" id="KW-0812">Transmembrane</keyword>
<dbReference type="InterPro" id="IPR005625">
    <property type="entry name" value="PepSY-ass_TM"/>
</dbReference>
<dbReference type="AlphaFoldDB" id="A0A1H3XTT5"/>
<dbReference type="PANTHER" id="PTHR34219">
    <property type="entry name" value="IRON-REGULATED INNER MEMBRANE PROTEIN-RELATED"/>
    <property type="match status" value="1"/>
</dbReference>
<feature type="transmembrane region" description="Helical" evidence="1">
    <location>
        <begin position="148"/>
        <end position="170"/>
    </location>
</feature>
<feature type="transmembrane region" description="Helical" evidence="1">
    <location>
        <begin position="399"/>
        <end position="418"/>
    </location>
</feature>
<dbReference type="Proteomes" id="UP000199041">
    <property type="component" value="Unassembled WGS sequence"/>
</dbReference>
<feature type="transmembrane region" description="Helical" evidence="1">
    <location>
        <begin position="15"/>
        <end position="36"/>
    </location>
</feature>
<evidence type="ECO:0000256" key="1">
    <source>
        <dbReference type="SAM" id="Phobius"/>
    </source>
</evidence>
<keyword evidence="1" id="KW-1133">Transmembrane helix</keyword>
<keyword evidence="3" id="KW-1185">Reference proteome</keyword>
<keyword evidence="1" id="KW-0472">Membrane</keyword>
<dbReference type="PANTHER" id="PTHR34219:SF3">
    <property type="entry name" value="BLL7967 PROTEIN"/>
    <property type="match status" value="1"/>
</dbReference>
<sequence>MNLRNYNIYFHTHTISGIIISLILYVIFFAGSFAFFKTEIASWQKNTPNSVVEKSGTDMNRIRDTMAAGMDLYGRDLYITLNERTSRMTVSASASKDTTIKDKGGFFYMDATSFKKQDYRKSYDLGEFLYRLHFLAPLNVIGGRGFLFGYYLAGLVAFLFLFAIITGTLVHWKKIVSNFYVFRPWEKLKTLWTDIHTALGVITLPFLFVFAVTGTYYLVSFPLVTQPTAKVQYGGSTDSLFQQTIPGRTNYAFEDKKLNHVPDLNAYFKDAQQKLKGAELRNLIVYNYGDQGMRIRISAVNQQRSFTEPGTVIYNGKTGKVEKLTPIDQKGSYIKAVDSLVYSLHFGNYGGNIVRILYFLLGIAGCIVIISGVMIWLVARNKKNIPEKKRRFNEWLANIYLSASIGMYPVTAAAFIAVKLNPGADRGFVYSFYFWVWLVITILLVLRRNNYKTTRDCLLIGGLLGVAIPIVNGLVTGNWIWVSMRHGYTDILLIDLLWTVIGITSLVTWLLVVRQQQEKLLHKLSPSGV</sequence>
<dbReference type="OrthoDB" id="6307929at2"/>
<dbReference type="RefSeq" id="WP_091395590.1">
    <property type="nucleotide sequence ID" value="NZ_FNQY01000006.1"/>
</dbReference>
<feature type="transmembrane region" description="Helical" evidence="1">
    <location>
        <begin position="356"/>
        <end position="378"/>
    </location>
</feature>
<reference evidence="2 3" key="1">
    <citation type="submission" date="2016-10" db="EMBL/GenBank/DDBJ databases">
        <authorList>
            <person name="de Groot N.N."/>
        </authorList>
    </citation>
    <scope>NUCLEOTIDE SEQUENCE [LARGE SCALE GENOMIC DNA]</scope>
    <source>
        <strain evidence="2 3">Vu-144</strain>
    </source>
</reference>
<evidence type="ECO:0000313" key="3">
    <source>
        <dbReference type="Proteomes" id="UP000199041"/>
    </source>
</evidence>
<dbReference type="Pfam" id="PF03929">
    <property type="entry name" value="PepSY_TM"/>
    <property type="match status" value="1"/>
</dbReference>
<evidence type="ECO:0000313" key="2">
    <source>
        <dbReference type="EMBL" id="SEA01962.1"/>
    </source>
</evidence>
<feature type="transmembrane region" description="Helical" evidence="1">
    <location>
        <begin position="458"/>
        <end position="481"/>
    </location>
</feature>
<proteinExistence type="predicted"/>
<gene>
    <name evidence="2" type="ORF">SAMN05192529_10671</name>
</gene>
<dbReference type="STRING" id="551991.SAMN05192529_10671"/>
<accession>A0A1H3XTT5</accession>
<name>A0A1H3XTT5_9BACT</name>
<feature type="transmembrane region" description="Helical" evidence="1">
    <location>
        <begin position="191"/>
        <end position="219"/>
    </location>
</feature>
<feature type="transmembrane region" description="Helical" evidence="1">
    <location>
        <begin position="493"/>
        <end position="513"/>
    </location>
</feature>
<feature type="transmembrane region" description="Helical" evidence="1">
    <location>
        <begin position="430"/>
        <end position="446"/>
    </location>
</feature>
<dbReference type="EMBL" id="FNQY01000006">
    <property type="protein sequence ID" value="SEA01962.1"/>
    <property type="molecule type" value="Genomic_DNA"/>
</dbReference>
<organism evidence="2 3">
    <name type="scientific">Arachidicoccus rhizosphaerae</name>
    <dbReference type="NCBI Taxonomy" id="551991"/>
    <lineage>
        <taxon>Bacteria</taxon>
        <taxon>Pseudomonadati</taxon>
        <taxon>Bacteroidota</taxon>
        <taxon>Chitinophagia</taxon>
        <taxon>Chitinophagales</taxon>
        <taxon>Chitinophagaceae</taxon>
        <taxon>Arachidicoccus</taxon>
    </lineage>
</organism>